<dbReference type="EMBL" id="CP033614">
    <property type="protein sequence ID" value="AYV54130.1"/>
    <property type="molecule type" value="Genomic_DNA"/>
</dbReference>
<dbReference type="RefSeq" id="WP_010575032.1">
    <property type="nucleotide sequence ID" value="NZ_CP033614.1"/>
</dbReference>
<evidence type="ECO:0000313" key="2">
    <source>
        <dbReference type="Proteomes" id="UP000276407"/>
    </source>
</evidence>
<protein>
    <submittedName>
        <fullName evidence="1">Uncharacterized protein</fullName>
    </submittedName>
</protein>
<organism evidence="1 2">
    <name type="scientific">Leptospira kmetyi</name>
    <dbReference type="NCBI Taxonomy" id="408139"/>
    <lineage>
        <taxon>Bacteria</taxon>
        <taxon>Pseudomonadati</taxon>
        <taxon>Spirochaetota</taxon>
        <taxon>Spirochaetia</taxon>
        <taxon>Leptospirales</taxon>
        <taxon>Leptospiraceae</taxon>
        <taxon>Leptospira</taxon>
    </lineage>
</organism>
<dbReference type="InterPro" id="IPR058232">
    <property type="entry name" value="Lsa36-like"/>
</dbReference>
<dbReference type="AlphaFoldDB" id="A0A5F1Y191"/>
<evidence type="ECO:0000313" key="1">
    <source>
        <dbReference type="EMBL" id="AYV54130.1"/>
    </source>
</evidence>
<proteinExistence type="predicted"/>
<dbReference type="NCBIfam" id="NF047512">
    <property type="entry name" value="LIC_11975_fam"/>
    <property type="match status" value="1"/>
</dbReference>
<accession>A0A5F1Y191</accession>
<gene>
    <name evidence="1" type="ORF">EFP84_00515</name>
</gene>
<dbReference type="KEGG" id="lkm:EFP84_00515"/>
<reference evidence="1 2" key="1">
    <citation type="submission" date="2018-11" db="EMBL/GenBank/DDBJ databases">
        <title>Complete genome sequence of Leptospira kmetyi isolate LS 001/16 from soil sample associated with a leptospirosis patient in Kelantan.</title>
        <authorList>
            <person name="Muhammad Yusoff F."/>
            <person name="Muhammad Yusoff S."/>
            <person name="Ahmad M.N."/>
            <person name="Yusof N.Y."/>
            <person name="Aziah I."/>
        </authorList>
    </citation>
    <scope>NUCLEOTIDE SEQUENCE [LARGE SCALE GENOMIC DNA]</scope>
    <source>
        <strain evidence="1 2">LS 001/16</strain>
    </source>
</reference>
<dbReference type="Proteomes" id="UP000276407">
    <property type="component" value="Chromosome 1"/>
</dbReference>
<name>A0A5F1Y191_9LEPT</name>
<sequence length="393" mass="42261">MMNTCRNLIVGRILPILILSIAGLTVPAGSLTAQVTCTGKACAIIPSNISSQFNGLENEIRTKYLNEVVKSMSDAALLTTINSSMMGPGTINRFQIGAGASAAGVKNQDVQIQYAGVTLPNLPNGGASITPTLMAGVNLGWLLMQGPADQKEKEDDKDSQGRSFLHRINIYVHGFQGKLDQGDLRSLNNQSDQYKFSGVYNSFGATVRFQLIKERYTRLDFFGFTGLSLGIGFHRKTEEMNMGYSPTSIPKIAFGPASGRWDADFTLGYRSKSESLPIDIRTGVRLFYFLTVFVGAGMSQNSGTSNLSLAVSGPFALTLDAAAAGLPYDFLKGYSTTSTGTLSIRTHGDARAKDSMNYLIGGVELNLLTFKVLVEGMVSEKIYSANVGVKFAL</sequence>